<keyword evidence="1" id="KW-0175">Coiled coil</keyword>
<dbReference type="Proteomes" id="UP000039865">
    <property type="component" value="Unassembled WGS sequence"/>
</dbReference>
<feature type="region of interest" description="Disordered" evidence="2">
    <location>
        <begin position="1"/>
        <end position="31"/>
    </location>
</feature>
<feature type="coiled-coil region" evidence="1">
    <location>
        <begin position="202"/>
        <end position="297"/>
    </location>
</feature>
<gene>
    <name evidence="3" type="primary">Contig10206.g10900</name>
    <name evidence="3" type="ORF">STYLEM_17219</name>
</gene>
<proteinExistence type="predicted"/>
<evidence type="ECO:0000313" key="4">
    <source>
        <dbReference type="Proteomes" id="UP000039865"/>
    </source>
</evidence>
<dbReference type="AlphaFoldDB" id="A0A078B3M2"/>
<evidence type="ECO:0000256" key="1">
    <source>
        <dbReference type="SAM" id="Coils"/>
    </source>
</evidence>
<dbReference type="EMBL" id="CCKQ01016222">
    <property type="protein sequence ID" value="CDW88103.1"/>
    <property type="molecule type" value="Genomic_DNA"/>
</dbReference>
<organism evidence="3 4">
    <name type="scientific">Stylonychia lemnae</name>
    <name type="common">Ciliate</name>
    <dbReference type="NCBI Taxonomy" id="5949"/>
    <lineage>
        <taxon>Eukaryota</taxon>
        <taxon>Sar</taxon>
        <taxon>Alveolata</taxon>
        <taxon>Ciliophora</taxon>
        <taxon>Intramacronucleata</taxon>
        <taxon>Spirotrichea</taxon>
        <taxon>Stichotrichia</taxon>
        <taxon>Sporadotrichida</taxon>
        <taxon>Oxytrichidae</taxon>
        <taxon>Stylonychinae</taxon>
        <taxon>Stylonychia</taxon>
    </lineage>
</organism>
<feature type="compositionally biased region" description="Low complexity" evidence="2">
    <location>
        <begin position="664"/>
        <end position="679"/>
    </location>
</feature>
<feature type="coiled-coil region" evidence="1">
    <location>
        <begin position="371"/>
        <end position="499"/>
    </location>
</feature>
<keyword evidence="4" id="KW-1185">Reference proteome</keyword>
<feature type="compositionally biased region" description="Acidic residues" evidence="2">
    <location>
        <begin position="1"/>
        <end position="11"/>
    </location>
</feature>
<protein>
    <submittedName>
        <fullName evidence="3">Uncharacterized protein</fullName>
    </submittedName>
</protein>
<feature type="region of interest" description="Disordered" evidence="2">
    <location>
        <begin position="661"/>
        <end position="701"/>
    </location>
</feature>
<accession>A0A078B3M2</accession>
<sequence>MKTETTQDDFAQDSNQQTNSSNQSTNEGSRSVLEVIKKAGEIPQILSETLNLLPSKEVLKEEVKLRFKEENKDKKLSEKDFQRDLNEREQRRTTIMNFLTSFSALSKNFLDSTNDLVTKTNLMKEKIIQLIQFCDAISWNRNTLQHFQKEIKALSEECQQAIRVQRALLDKQRNEKVVEENIKNSVNLFSGSEYLNEIFENIKNLENLIPIQKQKIEREKDMIREQSRENYYAYNTQKNQISKQEQKIQKEKDELAKIEKEIVQLKSKKGEYISNDLIDIVEEQKRLVEQIKDIEEKKIVSVSKDITGYYDEQRQSYRIEIGRIHNQLNFLKEEKKIKKQKILGMFPDNSEYSKQKKILLLQQLDYEKKIKDTFQNELQDINKEISDLESQLKDMKKMLKIKNNEFLKQQNCLRVGPKYQNLKDKKIKLKAQLKDMRNQIKDSEDKLSLMESELDNKAYEDKIQNEGQNKNIESMENTLRNLEKNLEDWYVKKKNQEQDRIQIVQLIRLVRNLNQVAHYLTLLQSANTFIIDILVRLANQLSFMLEAIEQINSFKSIQKGKIQKKQLELMMESYSGKNALIQELELNIKCLQDPDSAKHKQKFYERLTHESLDILNQKLCQPPKEVQKMFPEVPADLLNILKNQVNIYFLKKLKRNNTSEFSVGGSTNTNQQNSSNGSNDDIDSLGSFANNNKVDETQQESKNKELIDKYEIIKIQIRQLKELIIMIFDSQSSRVELMRQDILQRDKAILNGQSGGNPQNPAGPNIIIMQQQRIFEIDGNQELLD</sequence>
<evidence type="ECO:0000313" key="3">
    <source>
        <dbReference type="EMBL" id="CDW88103.1"/>
    </source>
</evidence>
<feature type="compositionally biased region" description="Low complexity" evidence="2">
    <location>
        <begin position="12"/>
        <end position="26"/>
    </location>
</feature>
<dbReference type="InParanoid" id="A0A078B3M2"/>
<name>A0A078B3M2_STYLE</name>
<evidence type="ECO:0000256" key="2">
    <source>
        <dbReference type="SAM" id="MobiDB-lite"/>
    </source>
</evidence>
<reference evidence="3 4" key="1">
    <citation type="submission" date="2014-06" db="EMBL/GenBank/DDBJ databases">
        <authorList>
            <person name="Swart Estienne"/>
        </authorList>
    </citation>
    <scope>NUCLEOTIDE SEQUENCE [LARGE SCALE GENOMIC DNA]</scope>
    <source>
        <strain evidence="3 4">130c</strain>
    </source>
</reference>